<dbReference type="Gene3D" id="3.30.250.20">
    <property type="entry name" value="L1 transposable element, C-terminal domain"/>
    <property type="match status" value="1"/>
</dbReference>
<dbReference type="EMBL" id="JASDAP010000018">
    <property type="protein sequence ID" value="KAK1888080.1"/>
    <property type="molecule type" value="Genomic_DNA"/>
</dbReference>
<dbReference type="AlphaFoldDB" id="A0AAD9F721"/>
<name>A0AAD9F721_DISEL</name>
<dbReference type="PANTHER" id="PTHR11505">
    <property type="entry name" value="L1 TRANSPOSABLE ELEMENT-RELATED"/>
    <property type="match status" value="1"/>
</dbReference>
<evidence type="ECO:0000313" key="3">
    <source>
        <dbReference type="Proteomes" id="UP001228049"/>
    </source>
</evidence>
<proteinExistence type="predicted"/>
<dbReference type="InterPro" id="IPR004244">
    <property type="entry name" value="Transposase_22"/>
</dbReference>
<protein>
    <submittedName>
        <fullName evidence="2">LINE-1 retrotransposable element ORF1 protein</fullName>
    </submittedName>
</protein>
<organism evidence="2 3">
    <name type="scientific">Dissostichus eleginoides</name>
    <name type="common">Patagonian toothfish</name>
    <name type="synonym">Dissostichus amissus</name>
    <dbReference type="NCBI Taxonomy" id="100907"/>
    <lineage>
        <taxon>Eukaryota</taxon>
        <taxon>Metazoa</taxon>
        <taxon>Chordata</taxon>
        <taxon>Craniata</taxon>
        <taxon>Vertebrata</taxon>
        <taxon>Euteleostomi</taxon>
        <taxon>Actinopterygii</taxon>
        <taxon>Neopterygii</taxon>
        <taxon>Teleostei</taxon>
        <taxon>Neoteleostei</taxon>
        <taxon>Acanthomorphata</taxon>
        <taxon>Eupercaria</taxon>
        <taxon>Perciformes</taxon>
        <taxon>Notothenioidei</taxon>
        <taxon>Nototheniidae</taxon>
        <taxon>Dissostichus</taxon>
    </lineage>
</organism>
<gene>
    <name evidence="2" type="ORF">KUDE01_028865</name>
</gene>
<evidence type="ECO:0000256" key="1">
    <source>
        <dbReference type="SAM" id="Coils"/>
    </source>
</evidence>
<comment type="caution">
    <text evidence="2">The sequence shown here is derived from an EMBL/GenBank/DDBJ whole genome shotgun (WGS) entry which is preliminary data.</text>
</comment>
<dbReference type="InterPro" id="IPR042566">
    <property type="entry name" value="L1_C"/>
</dbReference>
<accession>A0AAD9F721</accession>
<keyword evidence="3" id="KW-1185">Reference proteome</keyword>
<reference evidence="2" key="1">
    <citation type="submission" date="2023-04" db="EMBL/GenBank/DDBJ databases">
        <title>Chromosome-level genome of Chaenocephalus aceratus.</title>
        <authorList>
            <person name="Park H."/>
        </authorList>
    </citation>
    <scope>NUCLEOTIDE SEQUENCE</scope>
    <source>
        <strain evidence="2">DE</strain>
        <tissue evidence="2">Muscle</tissue>
    </source>
</reference>
<sequence length="204" mass="23722">MEEMGQVSKLLAVLQVDIDQIKDCNAGLRTNADSILKRLDEAETRISELEDEKASLRRTVDKNAKQCDELKAAVQDAANRDRRQNLRLVGLKEKMEAGKPAECVRKIISETLGIELDQTQLQRVHRAAAPMPDKTRDLVEKRKKFKEVRKRLHALDVRFTLAYPAELRFTWREKRLKFDDHRKAIDFLDKVNRSRRGMENRLTS</sequence>
<dbReference type="Proteomes" id="UP001228049">
    <property type="component" value="Unassembled WGS sequence"/>
</dbReference>
<evidence type="ECO:0000313" key="2">
    <source>
        <dbReference type="EMBL" id="KAK1888080.1"/>
    </source>
</evidence>
<keyword evidence="1" id="KW-0175">Coiled coil</keyword>
<feature type="coiled-coil region" evidence="1">
    <location>
        <begin position="25"/>
        <end position="80"/>
    </location>
</feature>